<sequence>MGTLQILFLIVIWVLPAILSINTYCEMDKKEQQELKNEFKNPFALFGVGFVVIGLLLFSSGYISSLKLPQHIGAIMVVTSWFTTSIVSRKRKKVSFVTSIALILLGVIGIAVYSCLI</sequence>
<protein>
    <submittedName>
        <fullName evidence="2">Fe3+-siderophore ABC transporter permease</fullName>
    </submittedName>
</protein>
<evidence type="ECO:0000256" key="1">
    <source>
        <dbReference type="SAM" id="Phobius"/>
    </source>
</evidence>
<organism evidence="2 3">
    <name type="scientific">Virgibacillus halodenitrificans</name>
    <name type="common">Bacillus halodenitrificans</name>
    <dbReference type="NCBI Taxonomy" id="1482"/>
    <lineage>
        <taxon>Bacteria</taxon>
        <taxon>Bacillati</taxon>
        <taxon>Bacillota</taxon>
        <taxon>Bacilli</taxon>
        <taxon>Bacillales</taxon>
        <taxon>Bacillaceae</taxon>
        <taxon>Virgibacillus</taxon>
    </lineage>
</organism>
<keyword evidence="1" id="KW-0472">Membrane</keyword>
<evidence type="ECO:0000313" key="2">
    <source>
        <dbReference type="EMBL" id="APC46853.1"/>
    </source>
</evidence>
<proteinExistence type="predicted"/>
<name>A0AAC9NJ85_VIRHA</name>
<evidence type="ECO:0000313" key="3">
    <source>
        <dbReference type="Proteomes" id="UP000182945"/>
    </source>
</evidence>
<dbReference type="GeneID" id="71512942"/>
<feature type="transmembrane region" description="Helical" evidence="1">
    <location>
        <begin position="6"/>
        <end position="24"/>
    </location>
</feature>
<feature type="transmembrane region" description="Helical" evidence="1">
    <location>
        <begin position="69"/>
        <end position="87"/>
    </location>
</feature>
<feature type="transmembrane region" description="Helical" evidence="1">
    <location>
        <begin position="94"/>
        <end position="114"/>
    </location>
</feature>
<feature type="transmembrane region" description="Helical" evidence="1">
    <location>
        <begin position="44"/>
        <end position="63"/>
    </location>
</feature>
<dbReference type="KEGG" id="vhl:BME96_00935"/>
<keyword evidence="1" id="KW-1133">Transmembrane helix</keyword>
<dbReference type="EMBL" id="CP017962">
    <property type="protein sequence ID" value="APC46853.1"/>
    <property type="molecule type" value="Genomic_DNA"/>
</dbReference>
<reference evidence="2 3" key="1">
    <citation type="submission" date="2016-11" db="EMBL/GenBank/DDBJ databases">
        <title>Complete genome sequencing of Virgibacillus halodenitrificans PDB-F2.</title>
        <authorList>
            <person name="Sun Z."/>
            <person name="Zhou Y."/>
            <person name="Li H."/>
        </authorList>
    </citation>
    <scope>NUCLEOTIDE SEQUENCE [LARGE SCALE GENOMIC DNA]</scope>
    <source>
        <strain evidence="2 3">PDB-F2</strain>
    </source>
</reference>
<keyword evidence="1" id="KW-0812">Transmembrane</keyword>
<accession>A0AAC9NJ85</accession>
<dbReference type="AlphaFoldDB" id="A0AAC9NJ85"/>
<gene>
    <name evidence="2" type="ORF">BME96_00935</name>
</gene>
<dbReference type="Proteomes" id="UP000182945">
    <property type="component" value="Chromosome"/>
</dbReference>
<dbReference type="RefSeq" id="WP_071648039.1">
    <property type="nucleotide sequence ID" value="NZ_CP017962.1"/>
</dbReference>